<sequence length="485" mass="50843">MDDILRSTARTQLALLARGEVSARDLLAAALERQASVGREVNAVVSVDVDIAEAAAAASDARRASGAPLGALDGLPTAFKDLEEAAGFRTTWGSTRFRDHISHRDSEVVGRIRAAGAVPYGKTNTPEFGTGSHTLNAVFGTTRNPYAPDRSAGGSSGGAAAALAAGLVSVADGSDMGGSLRNPASFCNVVGVRPTPGLVSMAPAADPWATLPVKGPMARTTGDAALLLSVLAGASGRSPLSQPGDVSEFARIAYETPRADALDGLRVLWCPTVGGLDVEQRVRGVLDERGRRTLEAAGAVVVEDELVAEFAGADDAFRIPRAFAYAMQFGSLLDEHADAMSPELVANARWGLTITPADLWRAQELRGALFARFADLFDRCDVIAAPAAAAAPFPAERRWVDEIEGSRQGDYLDWMRAAWRFTPLGGASLSVPCGFTPEGLPVGLQLVGPPRSEARLLRIAAAFEERVPAWCETPAVLRAGAPPRI</sequence>
<dbReference type="SUPFAM" id="SSF75304">
    <property type="entry name" value="Amidase signature (AS) enzymes"/>
    <property type="match status" value="1"/>
</dbReference>
<evidence type="ECO:0000313" key="2">
    <source>
        <dbReference type="EMBL" id="GAA4782313.1"/>
    </source>
</evidence>
<evidence type="ECO:0000313" key="3">
    <source>
        <dbReference type="Proteomes" id="UP001501645"/>
    </source>
</evidence>
<keyword evidence="3" id="KW-1185">Reference proteome</keyword>
<feature type="domain" description="Amidase" evidence="1">
    <location>
        <begin position="25"/>
        <end position="457"/>
    </location>
</feature>
<dbReference type="Pfam" id="PF01425">
    <property type="entry name" value="Amidase"/>
    <property type="match status" value="1"/>
</dbReference>
<dbReference type="PROSITE" id="PS00571">
    <property type="entry name" value="AMIDASES"/>
    <property type="match status" value="1"/>
</dbReference>
<dbReference type="PANTHER" id="PTHR11895:SF76">
    <property type="entry name" value="INDOLEACETAMIDE HYDROLASE"/>
    <property type="match status" value="1"/>
</dbReference>
<proteinExistence type="predicted"/>
<organism evidence="2 3">
    <name type="scientific">Microbacterium gilvum</name>
    <dbReference type="NCBI Taxonomy" id="1336204"/>
    <lineage>
        <taxon>Bacteria</taxon>
        <taxon>Bacillati</taxon>
        <taxon>Actinomycetota</taxon>
        <taxon>Actinomycetes</taxon>
        <taxon>Micrococcales</taxon>
        <taxon>Microbacteriaceae</taxon>
        <taxon>Microbacterium</taxon>
    </lineage>
</organism>
<dbReference type="Gene3D" id="3.90.1300.10">
    <property type="entry name" value="Amidase signature (AS) domain"/>
    <property type="match status" value="1"/>
</dbReference>
<dbReference type="InterPro" id="IPR000120">
    <property type="entry name" value="Amidase"/>
</dbReference>
<reference evidence="3" key="1">
    <citation type="journal article" date="2019" name="Int. J. Syst. Evol. Microbiol.">
        <title>The Global Catalogue of Microorganisms (GCM) 10K type strain sequencing project: providing services to taxonomists for standard genome sequencing and annotation.</title>
        <authorList>
            <consortium name="The Broad Institute Genomics Platform"/>
            <consortium name="The Broad Institute Genome Sequencing Center for Infectious Disease"/>
            <person name="Wu L."/>
            <person name="Ma J."/>
        </authorList>
    </citation>
    <scope>NUCLEOTIDE SEQUENCE [LARGE SCALE GENOMIC DNA]</scope>
    <source>
        <strain evidence="3">JCM 18537</strain>
    </source>
</reference>
<dbReference type="PANTHER" id="PTHR11895">
    <property type="entry name" value="TRANSAMIDASE"/>
    <property type="match status" value="1"/>
</dbReference>
<comment type="caution">
    <text evidence="2">The sequence shown here is derived from an EMBL/GenBank/DDBJ whole genome shotgun (WGS) entry which is preliminary data.</text>
</comment>
<gene>
    <name evidence="2" type="ORF">GCM10023351_29540</name>
</gene>
<accession>A0ABP9AJJ5</accession>
<dbReference type="Proteomes" id="UP001501645">
    <property type="component" value="Unassembled WGS sequence"/>
</dbReference>
<name>A0ABP9AJJ5_9MICO</name>
<dbReference type="InterPro" id="IPR020556">
    <property type="entry name" value="Amidase_CS"/>
</dbReference>
<protein>
    <submittedName>
        <fullName evidence="2">Amidase</fullName>
    </submittedName>
</protein>
<dbReference type="RefSeq" id="WP_345440777.1">
    <property type="nucleotide sequence ID" value="NZ_BAABKO010000005.1"/>
</dbReference>
<dbReference type="InterPro" id="IPR023631">
    <property type="entry name" value="Amidase_dom"/>
</dbReference>
<dbReference type="EMBL" id="BAABKO010000005">
    <property type="protein sequence ID" value="GAA4782313.1"/>
    <property type="molecule type" value="Genomic_DNA"/>
</dbReference>
<evidence type="ECO:0000259" key="1">
    <source>
        <dbReference type="Pfam" id="PF01425"/>
    </source>
</evidence>
<dbReference type="InterPro" id="IPR036928">
    <property type="entry name" value="AS_sf"/>
</dbReference>